<evidence type="ECO:0000256" key="3">
    <source>
        <dbReference type="SAM" id="Coils"/>
    </source>
</evidence>
<dbReference type="PATRIC" id="fig|1114964.3.peg.4019"/>
<comment type="caution">
    <text evidence="4">The sequence shown here is derived from an EMBL/GenBank/DDBJ whole genome shotgun (WGS) entry which is preliminary data.</text>
</comment>
<dbReference type="PIRSF" id="PIRSF004555">
    <property type="entry name" value="UCP004555"/>
    <property type="match status" value="1"/>
</dbReference>
<name>T0GAH5_9SPHN</name>
<dbReference type="GO" id="GO:0003677">
    <property type="term" value="F:DNA binding"/>
    <property type="evidence" value="ECO:0007669"/>
    <property type="project" value="UniProtKB-UniRule"/>
</dbReference>
<comment type="similarity">
    <text evidence="2">Belongs to the YbaB/EbfC family.</text>
</comment>
<evidence type="ECO:0000313" key="5">
    <source>
        <dbReference type="Proteomes" id="UP000015524"/>
    </source>
</evidence>
<keyword evidence="2" id="KW-0963">Cytoplasm</keyword>
<dbReference type="Pfam" id="PF02575">
    <property type="entry name" value="YbaB_DNA_bd"/>
    <property type="match status" value="1"/>
</dbReference>
<dbReference type="Proteomes" id="UP000015524">
    <property type="component" value="Unassembled WGS sequence"/>
</dbReference>
<dbReference type="OrthoDB" id="9803080at2"/>
<evidence type="ECO:0000313" key="4">
    <source>
        <dbReference type="EMBL" id="EQA97636.1"/>
    </source>
</evidence>
<dbReference type="Gene3D" id="3.30.1310.10">
    <property type="entry name" value="Nucleoid-associated protein YbaB-like domain"/>
    <property type="match status" value="1"/>
</dbReference>
<comment type="subunit">
    <text evidence="2">Homodimer.</text>
</comment>
<dbReference type="RefSeq" id="WP_021246632.1">
    <property type="nucleotide sequence ID" value="NZ_ATIB01000086.1"/>
</dbReference>
<gene>
    <name evidence="4" type="ORF">L485_20465</name>
</gene>
<proteinExistence type="inferred from homology"/>
<reference evidence="4 5" key="1">
    <citation type="journal article" date="2013" name="Genome Announc.">
        <title>Draft Genome Sequence of a Hexachlorocyclohexane-Degrading Bacterium, Sphingobium baderi Strain LL03T.</title>
        <authorList>
            <person name="Kaur J."/>
            <person name="Verma H."/>
            <person name="Tripathi C."/>
            <person name="Khurana J.P."/>
            <person name="Lal R."/>
        </authorList>
    </citation>
    <scope>NUCLEOTIDE SEQUENCE [LARGE SCALE GENOMIC DNA]</scope>
    <source>
        <strain evidence="4 5">LL03</strain>
    </source>
</reference>
<evidence type="ECO:0000256" key="1">
    <source>
        <dbReference type="ARBA" id="ARBA00023125"/>
    </source>
</evidence>
<dbReference type="EMBL" id="ATIB01000086">
    <property type="protein sequence ID" value="EQA97636.1"/>
    <property type="molecule type" value="Genomic_DNA"/>
</dbReference>
<keyword evidence="3" id="KW-0175">Coiled coil</keyword>
<dbReference type="SUPFAM" id="SSF82607">
    <property type="entry name" value="YbaB-like"/>
    <property type="match status" value="1"/>
</dbReference>
<dbReference type="GO" id="GO:0005829">
    <property type="term" value="C:cytosol"/>
    <property type="evidence" value="ECO:0007669"/>
    <property type="project" value="TreeGrafter"/>
</dbReference>
<dbReference type="PANTHER" id="PTHR33449:SF1">
    <property type="entry name" value="NUCLEOID-ASSOCIATED PROTEIN YBAB"/>
    <property type="match status" value="1"/>
</dbReference>
<dbReference type="GO" id="GO:0043590">
    <property type="term" value="C:bacterial nucleoid"/>
    <property type="evidence" value="ECO:0007669"/>
    <property type="project" value="UniProtKB-UniRule"/>
</dbReference>
<dbReference type="NCBIfam" id="TIGR00103">
    <property type="entry name" value="DNA_YbaB_EbfC"/>
    <property type="match status" value="1"/>
</dbReference>
<comment type="function">
    <text evidence="2">Binds to DNA and alters its conformation. May be involved in regulation of gene expression, nucleoid organization and DNA protection.</text>
</comment>
<dbReference type="PANTHER" id="PTHR33449">
    <property type="entry name" value="NUCLEOID-ASSOCIATED PROTEIN YBAB"/>
    <property type="match status" value="1"/>
</dbReference>
<keyword evidence="5" id="KW-1185">Reference proteome</keyword>
<dbReference type="InterPro" id="IPR004401">
    <property type="entry name" value="YbaB/EbfC"/>
</dbReference>
<sequence>MKDLNEILGMANRVQEELQRAQDNLDKIEVEGAAGGGLVKVRASAKGRIVGVAIDESLLAPSEKQMLEDLVTAAFNDARKKADEVSSAEMAKMTSGLSLPPGFKLPF</sequence>
<dbReference type="eggNOG" id="COG0718">
    <property type="taxonomic scope" value="Bacteria"/>
</dbReference>
<evidence type="ECO:0000256" key="2">
    <source>
        <dbReference type="HAMAP-Rule" id="MF_00274"/>
    </source>
</evidence>
<dbReference type="AlphaFoldDB" id="T0GAH5"/>
<accession>T0GAH5</accession>
<feature type="coiled-coil region" evidence="3">
    <location>
        <begin position="4"/>
        <end position="31"/>
    </location>
</feature>
<dbReference type="HAMAP" id="MF_00274">
    <property type="entry name" value="DNA_YbaB_EbfC"/>
    <property type="match status" value="1"/>
</dbReference>
<comment type="subcellular location">
    <subcellularLocation>
        <location evidence="2">Cytoplasm</location>
        <location evidence="2">Nucleoid</location>
    </subcellularLocation>
</comment>
<dbReference type="InterPro" id="IPR036894">
    <property type="entry name" value="YbaB-like_sf"/>
</dbReference>
<keyword evidence="1 2" id="KW-0238">DNA-binding</keyword>
<organism evidence="4 5">
    <name type="scientific">Sphingobium baderi LL03</name>
    <dbReference type="NCBI Taxonomy" id="1114964"/>
    <lineage>
        <taxon>Bacteria</taxon>
        <taxon>Pseudomonadati</taxon>
        <taxon>Pseudomonadota</taxon>
        <taxon>Alphaproteobacteria</taxon>
        <taxon>Sphingomonadales</taxon>
        <taxon>Sphingomonadaceae</taxon>
        <taxon>Sphingobium</taxon>
    </lineage>
</organism>
<protein>
    <recommendedName>
        <fullName evidence="2">Nucleoid-associated protein L485_20465</fullName>
    </recommendedName>
</protein>